<keyword evidence="2" id="KW-1185">Reference proteome</keyword>
<protein>
    <submittedName>
        <fullName evidence="1">Uncharacterized protein</fullName>
    </submittedName>
</protein>
<proteinExistence type="predicted"/>
<evidence type="ECO:0000313" key="1">
    <source>
        <dbReference type="EMBL" id="EFH86190.1"/>
    </source>
</evidence>
<reference evidence="1 2" key="1">
    <citation type="journal article" date="2011" name="Stand. Genomic Sci.">
        <title>Non-contiguous finished genome sequence and contextual data of the filamentous soil bacterium Ktedonobacter racemifer type strain (SOSP1-21).</title>
        <authorList>
            <person name="Chang Y.J."/>
            <person name="Land M."/>
            <person name="Hauser L."/>
            <person name="Chertkov O."/>
            <person name="Del Rio T.G."/>
            <person name="Nolan M."/>
            <person name="Copeland A."/>
            <person name="Tice H."/>
            <person name="Cheng J.F."/>
            <person name="Lucas S."/>
            <person name="Han C."/>
            <person name="Goodwin L."/>
            <person name="Pitluck S."/>
            <person name="Ivanova N."/>
            <person name="Ovchinikova G."/>
            <person name="Pati A."/>
            <person name="Chen A."/>
            <person name="Palaniappan K."/>
            <person name="Mavromatis K."/>
            <person name="Liolios K."/>
            <person name="Brettin T."/>
            <person name="Fiebig A."/>
            <person name="Rohde M."/>
            <person name="Abt B."/>
            <person name="Goker M."/>
            <person name="Detter J.C."/>
            <person name="Woyke T."/>
            <person name="Bristow J."/>
            <person name="Eisen J.A."/>
            <person name="Markowitz V."/>
            <person name="Hugenholtz P."/>
            <person name="Kyrpides N.C."/>
            <person name="Klenk H.P."/>
            <person name="Lapidus A."/>
        </authorList>
    </citation>
    <scope>NUCLEOTIDE SEQUENCE [LARGE SCALE GENOMIC DNA]</scope>
    <source>
        <strain evidence="2">DSM 44963</strain>
    </source>
</reference>
<comment type="caution">
    <text evidence="1">The sequence shown here is derived from an EMBL/GenBank/DDBJ whole genome shotgun (WGS) entry which is preliminary data.</text>
</comment>
<gene>
    <name evidence="1" type="ORF">Krac_7479</name>
</gene>
<sequence length="161" mass="17758">MLWCCCLRDAPQHTTLENAAGMRPHARDSLPFMTCKRKSKGGSGVFRLPQTLDKQHGSASSAPHTSHSIGKMPEEFSLQQVAYSFPFTSHCPGCAAGPHGRKHADDAALLREHDYVLLEGRFGLKISFVGGPDDCNTGPGKCRKWEVRCHLMETEFLRACC</sequence>
<dbReference type="EMBL" id="ADVG01000002">
    <property type="protein sequence ID" value="EFH86190.1"/>
    <property type="molecule type" value="Genomic_DNA"/>
</dbReference>
<dbReference type="STRING" id="485913.Krac_7479"/>
<evidence type="ECO:0000313" key="2">
    <source>
        <dbReference type="Proteomes" id="UP000004508"/>
    </source>
</evidence>
<dbReference type="Proteomes" id="UP000004508">
    <property type="component" value="Unassembled WGS sequence"/>
</dbReference>
<name>D6TK90_KTERA</name>
<dbReference type="AlphaFoldDB" id="D6TK90"/>
<dbReference type="InParanoid" id="D6TK90"/>
<accession>D6TK90</accession>
<organism evidence="1 2">
    <name type="scientific">Ktedonobacter racemifer DSM 44963</name>
    <dbReference type="NCBI Taxonomy" id="485913"/>
    <lineage>
        <taxon>Bacteria</taxon>
        <taxon>Bacillati</taxon>
        <taxon>Chloroflexota</taxon>
        <taxon>Ktedonobacteria</taxon>
        <taxon>Ktedonobacterales</taxon>
        <taxon>Ktedonobacteraceae</taxon>
        <taxon>Ktedonobacter</taxon>
    </lineage>
</organism>